<evidence type="ECO:0000256" key="2">
    <source>
        <dbReference type="ARBA" id="ARBA00005548"/>
    </source>
</evidence>
<feature type="region of interest" description="Disordered" evidence="11">
    <location>
        <begin position="39"/>
        <end position="99"/>
    </location>
</feature>
<feature type="compositionally biased region" description="Low complexity" evidence="11">
    <location>
        <begin position="82"/>
        <end position="95"/>
    </location>
</feature>
<dbReference type="InterPro" id="IPR009061">
    <property type="entry name" value="DNA-bd_dom_put_sf"/>
</dbReference>
<organism evidence="13 14">
    <name type="scientific">Aplosporella prunicola CBS 121167</name>
    <dbReference type="NCBI Taxonomy" id="1176127"/>
    <lineage>
        <taxon>Eukaryota</taxon>
        <taxon>Fungi</taxon>
        <taxon>Dikarya</taxon>
        <taxon>Ascomycota</taxon>
        <taxon>Pezizomycotina</taxon>
        <taxon>Dothideomycetes</taxon>
        <taxon>Dothideomycetes incertae sedis</taxon>
        <taxon>Botryosphaeriales</taxon>
        <taxon>Aplosporellaceae</taxon>
        <taxon>Aplosporella</taxon>
    </lineage>
</organism>
<evidence type="ECO:0000256" key="4">
    <source>
        <dbReference type="ARBA" id="ARBA00022763"/>
    </source>
</evidence>
<evidence type="ECO:0000256" key="5">
    <source>
        <dbReference type="ARBA" id="ARBA00022771"/>
    </source>
</evidence>
<dbReference type="NCBIfam" id="TIGR00598">
    <property type="entry name" value="rad14"/>
    <property type="match status" value="1"/>
</dbReference>
<dbReference type="InterPro" id="IPR022656">
    <property type="entry name" value="XPA_C"/>
</dbReference>
<evidence type="ECO:0000313" key="14">
    <source>
        <dbReference type="Proteomes" id="UP000799438"/>
    </source>
</evidence>
<evidence type="ECO:0000256" key="8">
    <source>
        <dbReference type="ARBA" id="ARBA00023204"/>
    </source>
</evidence>
<keyword evidence="6" id="KW-0862">Zinc</keyword>
<evidence type="ECO:0000313" key="13">
    <source>
        <dbReference type="EMBL" id="KAF2142770.1"/>
    </source>
</evidence>
<feature type="compositionally biased region" description="Low complexity" evidence="11">
    <location>
        <begin position="41"/>
        <end position="56"/>
    </location>
</feature>
<evidence type="ECO:0000256" key="1">
    <source>
        <dbReference type="ARBA" id="ARBA00004123"/>
    </source>
</evidence>
<evidence type="ECO:0000256" key="9">
    <source>
        <dbReference type="ARBA" id="ARBA00023242"/>
    </source>
</evidence>
<dbReference type="GO" id="GO:0000110">
    <property type="term" value="C:nucleotide-excision repair factor 1 complex"/>
    <property type="evidence" value="ECO:0007669"/>
    <property type="project" value="TreeGrafter"/>
</dbReference>
<keyword evidence="8" id="KW-0234">DNA repair</keyword>
<feature type="compositionally biased region" description="Pro residues" evidence="11">
    <location>
        <begin position="7"/>
        <end position="18"/>
    </location>
</feature>
<evidence type="ECO:0000259" key="12">
    <source>
        <dbReference type="Pfam" id="PF05181"/>
    </source>
</evidence>
<protein>
    <recommendedName>
        <fullName evidence="10">DNA repair protein RAD14</fullName>
    </recommendedName>
</protein>
<dbReference type="FunFam" id="3.90.530.10:FF:000003">
    <property type="entry name" value="Dna repair rad14 protein"/>
    <property type="match status" value="1"/>
</dbReference>
<evidence type="ECO:0000256" key="3">
    <source>
        <dbReference type="ARBA" id="ARBA00022723"/>
    </source>
</evidence>
<evidence type="ECO:0000256" key="7">
    <source>
        <dbReference type="ARBA" id="ARBA00023125"/>
    </source>
</evidence>
<dbReference type="GO" id="GO:0003684">
    <property type="term" value="F:damaged DNA binding"/>
    <property type="evidence" value="ECO:0007669"/>
    <property type="project" value="InterPro"/>
</dbReference>
<proteinExistence type="inferred from homology"/>
<dbReference type="OrthoDB" id="5368863at2759"/>
<evidence type="ECO:0000256" key="10">
    <source>
        <dbReference type="ARBA" id="ARBA00072989"/>
    </source>
</evidence>
<dbReference type="AlphaFoldDB" id="A0A6A6BF30"/>
<name>A0A6A6BF30_9PEZI</name>
<dbReference type="PANTHER" id="PTHR10142">
    <property type="entry name" value="DNA REPAIR PROTEIN COMPLEMENTING XP-A CELLS"/>
    <property type="match status" value="1"/>
</dbReference>
<dbReference type="GO" id="GO:0008270">
    <property type="term" value="F:zinc ion binding"/>
    <property type="evidence" value="ECO:0007669"/>
    <property type="project" value="UniProtKB-KW"/>
</dbReference>
<dbReference type="RefSeq" id="XP_033398482.1">
    <property type="nucleotide sequence ID" value="XM_033544823.1"/>
</dbReference>
<reference evidence="13" key="1">
    <citation type="journal article" date="2020" name="Stud. Mycol.">
        <title>101 Dothideomycetes genomes: a test case for predicting lifestyles and emergence of pathogens.</title>
        <authorList>
            <person name="Haridas S."/>
            <person name="Albert R."/>
            <person name="Binder M."/>
            <person name="Bloem J."/>
            <person name="Labutti K."/>
            <person name="Salamov A."/>
            <person name="Andreopoulos B."/>
            <person name="Baker S."/>
            <person name="Barry K."/>
            <person name="Bills G."/>
            <person name="Bluhm B."/>
            <person name="Cannon C."/>
            <person name="Castanera R."/>
            <person name="Culley D."/>
            <person name="Daum C."/>
            <person name="Ezra D."/>
            <person name="Gonzalez J."/>
            <person name="Henrissat B."/>
            <person name="Kuo A."/>
            <person name="Liang C."/>
            <person name="Lipzen A."/>
            <person name="Lutzoni F."/>
            <person name="Magnuson J."/>
            <person name="Mondo S."/>
            <person name="Nolan M."/>
            <person name="Ohm R."/>
            <person name="Pangilinan J."/>
            <person name="Park H.-J."/>
            <person name="Ramirez L."/>
            <person name="Alfaro M."/>
            <person name="Sun H."/>
            <person name="Tritt A."/>
            <person name="Yoshinaga Y."/>
            <person name="Zwiers L.-H."/>
            <person name="Turgeon B."/>
            <person name="Goodwin S."/>
            <person name="Spatafora J."/>
            <person name="Crous P."/>
            <person name="Grigoriev I."/>
        </authorList>
    </citation>
    <scope>NUCLEOTIDE SEQUENCE</scope>
    <source>
        <strain evidence="13">CBS 121167</strain>
    </source>
</reference>
<dbReference type="GeneID" id="54302319"/>
<dbReference type="PANTHER" id="PTHR10142:SF0">
    <property type="entry name" value="DNA REPAIR PROTEIN COMPLEMENTING XP-A CELLS"/>
    <property type="match status" value="1"/>
</dbReference>
<dbReference type="InterPro" id="IPR000465">
    <property type="entry name" value="XPA/RAD14"/>
</dbReference>
<dbReference type="Pfam" id="PF05181">
    <property type="entry name" value="XPA_C"/>
    <property type="match status" value="1"/>
</dbReference>
<evidence type="ECO:0000256" key="11">
    <source>
        <dbReference type="SAM" id="MobiDB-lite"/>
    </source>
</evidence>
<sequence>MADRASTPPPQPSAPAPLTPEQIRQLETSRLKAKALRARSDAALAATATAPTTTPSGFSLGQKRPYSAISTRATESSRRDGSNGATNSAAAAAATRAGKDDAMIRPAKKFEKSAYIEYDFSKMTDTKGGFMTAEDDPHNRALHATGAGSNDGGAAPKPAHMTQREWERHQLLQKLRAQKTGPFEPGISVLRSGDGSTPKCVECASPEIDWAWADVFSMRVCHACKESLPEKYSLLTKTEAREDYLLTDSELRDASLLPRLERPNPHKASFHSMQLFLRCQVEEYAFSARKWGSAEALDEEFERRQVQRKERKEKKFNAKLAELKKRTRVEAHRRNRDALKRGDATEAHFGQAIASRGDRHEHEWGRAVEDPATGAVKKSCVECGMEVEELEF</sequence>
<evidence type="ECO:0000256" key="6">
    <source>
        <dbReference type="ARBA" id="ARBA00022833"/>
    </source>
</evidence>
<dbReference type="CDD" id="cd21077">
    <property type="entry name" value="DBD_Rad14"/>
    <property type="match status" value="1"/>
</dbReference>
<comment type="subcellular location">
    <subcellularLocation>
        <location evidence="1">Nucleus</location>
    </subcellularLocation>
</comment>
<comment type="similarity">
    <text evidence="2">Belongs to the XPA family.</text>
</comment>
<keyword evidence="4" id="KW-0227">DNA damage</keyword>
<accession>A0A6A6BF30</accession>
<feature type="domain" description="XPA C-terminal" evidence="12">
    <location>
        <begin position="231"/>
        <end position="281"/>
    </location>
</feature>
<dbReference type="Pfam" id="PF01286">
    <property type="entry name" value="XPA_N"/>
    <property type="match status" value="1"/>
</dbReference>
<dbReference type="InterPro" id="IPR037129">
    <property type="entry name" value="XPA_sf"/>
</dbReference>
<dbReference type="Proteomes" id="UP000799438">
    <property type="component" value="Unassembled WGS sequence"/>
</dbReference>
<dbReference type="EMBL" id="ML995483">
    <property type="protein sequence ID" value="KAF2142770.1"/>
    <property type="molecule type" value="Genomic_DNA"/>
</dbReference>
<dbReference type="GO" id="GO:0000715">
    <property type="term" value="P:nucleotide-excision repair, DNA damage recognition"/>
    <property type="evidence" value="ECO:0007669"/>
    <property type="project" value="TreeGrafter"/>
</dbReference>
<gene>
    <name evidence="13" type="ORF">K452DRAFT_326049</name>
</gene>
<dbReference type="Gene3D" id="3.90.530.10">
    <property type="entry name" value="XPA C-terminal domain"/>
    <property type="match status" value="1"/>
</dbReference>
<keyword evidence="9" id="KW-0539">Nucleus</keyword>
<keyword evidence="3" id="KW-0479">Metal-binding</keyword>
<keyword evidence="7" id="KW-0238">DNA-binding</keyword>
<dbReference type="GO" id="GO:0006284">
    <property type="term" value="P:base-excision repair"/>
    <property type="evidence" value="ECO:0007669"/>
    <property type="project" value="TreeGrafter"/>
</dbReference>
<dbReference type="SUPFAM" id="SSF46955">
    <property type="entry name" value="Putative DNA-binding domain"/>
    <property type="match status" value="1"/>
</dbReference>
<keyword evidence="5" id="KW-0863">Zinc-finger</keyword>
<dbReference type="GO" id="GO:1901255">
    <property type="term" value="P:nucleotide-excision repair involved in interstrand cross-link repair"/>
    <property type="evidence" value="ECO:0007669"/>
    <property type="project" value="TreeGrafter"/>
</dbReference>
<feature type="region of interest" description="Disordered" evidence="11">
    <location>
        <begin position="1"/>
        <end position="22"/>
    </location>
</feature>
<dbReference type="GO" id="GO:0070914">
    <property type="term" value="P:UV-damage excision repair"/>
    <property type="evidence" value="ECO:0007669"/>
    <property type="project" value="TreeGrafter"/>
</dbReference>
<keyword evidence="14" id="KW-1185">Reference proteome</keyword>
<dbReference type="InterPro" id="IPR022652">
    <property type="entry name" value="Znf_XPA_CS"/>
</dbReference>